<keyword evidence="7" id="KW-0479">Metal-binding</keyword>
<dbReference type="OrthoDB" id="1733271at2759"/>
<evidence type="ECO:0000256" key="6">
    <source>
        <dbReference type="ARBA" id="ARBA00022722"/>
    </source>
</evidence>
<keyword evidence="8" id="KW-0255">Endonuclease</keyword>
<dbReference type="Gene3D" id="3.60.15.10">
    <property type="entry name" value="Ribonuclease Z/Hydroxyacylglutathione hydrolase-like"/>
    <property type="match status" value="1"/>
</dbReference>
<keyword evidence="5" id="KW-0819">tRNA processing</keyword>
<evidence type="ECO:0000256" key="9">
    <source>
        <dbReference type="ARBA" id="ARBA00022801"/>
    </source>
</evidence>
<evidence type="ECO:0000256" key="1">
    <source>
        <dbReference type="ARBA" id="ARBA00000402"/>
    </source>
</evidence>
<dbReference type="PANTHER" id="PTHR12553:SF49">
    <property type="entry name" value="ZINC PHOSPHODIESTERASE ELAC PROTEIN 2"/>
    <property type="match status" value="1"/>
</dbReference>
<evidence type="ECO:0000256" key="2">
    <source>
        <dbReference type="ARBA" id="ARBA00001947"/>
    </source>
</evidence>
<dbReference type="SUPFAM" id="SSF56281">
    <property type="entry name" value="Metallo-hydrolase/oxidoreductase"/>
    <property type="match status" value="1"/>
</dbReference>
<dbReference type="InterPro" id="IPR047151">
    <property type="entry name" value="RNZ2-like"/>
</dbReference>
<dbReference type="EMBL" id="JADGMS010000010">
    <property type="protein sequence ID" value="KAF9675069.1"/>
    <property type="molecule type" value="Genomic_DNA"/>
</dbReference>
<comment type="caution">
    <text evidence="11">The sequence shown here is derived from an EMBL/GenBank/DDBJ whole genome shotgun (WGS) entry which is preliminary data.</text>
</comment>
<dbReference type="InterPro" id="IPR036866">
    <property type="entry name" value="RibonucZ/Hydroxyglut_hydro"/>
</dbReference>
<evidence type="ECO:0000313" key="11">
    <source>
        <dbReference type="EMBL" id="KAF9675069.1"/>
    </source>
</evidence>
<protein>
    <recommendedName>
        <fullName evidence="4">ribonuclease Z</fullName>
        <ecNumber evidence="4">3.1.26.11</ecNumber>
    </recommendedName>
</protein>
<keyword evidence="6" id="KW-0540">Nuclease</keyword>
<dbReference type="EC" id="3.1.26.11" evidence="4"/>
<evidence type="ECO:0000256" key="3">
    <source>
        <dbReference type="ARBA" id="ARBA00007823"/>
    </source>
</evidence>
<dbReference type="Proteomes" id="UP000657918">
    <property type="component" value="Unassembled WGS sequence"/>
</dbReference>
<accession>A0A835JUP0</accession>
<comment type="cofactor">
    <cofactor evidence="2">
        <name>Zn(2+)</name>
        <dbReference type="ChEBI" id="CHEBI:29105"/>
    </cofactor>
</comment>
<keyword evidence="9" id="KW-0378">Hydrolase</keyword>
<evidence type="ECO:0000313" key="12">
    <source>
        <dbReference type="Proteomes" id="UP000657918"/>
    </source>
</evidence>
<dbReference type="GO" id="GO:0005739">
    <property type="term" value="C:mitochondrion"/>
    <property type="evidence" value="ECO:0007669"/>
    <property type="project" value="TreeGrafter"/>
</dbReference>
<organism evidence="11 12">
    <name type="scientific">Salix dunnii</name>
    <dbReference type="NCBI Taxonomy" id="1413687"/>
    <lineage>
        <taxon>Eukaryota</taxon>
        <taxon>Viridiplantae</taxon>
        <taxon>Streptophyta</taxon>
        <taxon>Embryophyta</taxon>
        <taxon>Tracheophyta</taxon>
        <taxon>Spermatophyta</taxon>
        <taxon>Magnoliopsida</taxon>
        <taxon>eudicotyledons</taxon>
        <taxon>Gunneridae</taxon>
        <taxon>Pentapetalae</taxon>
        <taxon>rosids</taxon>
        <taxon>fabids</taxon>
        <taxon>Malpighiales</taxon>
        <taxon>Salicaceae</taxon>
        <taxon>Saliceae</taxon>
        <taxon>Salix</taxon>
    </lineage>
</organism>
<dbReference type="PANTHER" id="PTHR12553">
    <property type="entry name" value="ZINC PHOSPHODIESTERASE ELAC PROTEIN 2"/>
    <property type="match status" value="1"/>
</dbReference>
<evidence type="ECO:0000256" key="4">
    <source>
        <dbReference type="ARBA" id="ARBA00012477"/>
    </source>
</evidence>
<evidence type="ECO:0000256" key="8">
    <source>
        <dbReference type="ARBA" id="ARBA00022759"/>
    </source>
</evidence>
<dbReference type="GO" id="GO:0042781">
    <property type="term" value="F:3'-tRNA processing endoribonuclease activity"/>
    <property type="evidence" value="ECO:0007669"/>
    <property type="project" value="UniProtKB-EC"/>
</dbReference>
<reference evidence="11 12" key="1">
    <citation type="submission" date="2020-10" db="EMBL/GenBank/DDBJ databases">
        <title>Plant Genome Project.</title>
        <authorList>
            <person name="Zhang R.-G."/>
        </authorList>
    </citation>
    <scope>NUCLEOTIDE SEQUENCE [LARGE SCALE GENOMIC DNA]</scope>
    <source>
        <strain evidence="11">FAFU-HL-1</strain>
        <tissue evidence="11">Leaf</tissue>
    </source>
</reference>
<comment type="catalytic activity">
    <reaction evidence="1">
        <text>Endonucleolytic cleavage of RNA, removing extra 3' nucleotides from tRNA precursor, generating 3' termini of tRNAs. A 3'-hydroxy group is left at the tRNA terminus and a 5'-phosphoryl group is left at the trailer molecule.</text>
        <dbReference type="EC" id="3.1.26.11"/>
    </reaction>
</comment>
<evidence type="ECO:0000256" key="7">
    <source>
        <dbReference type="ARBA" id="ARBA00022723"/>
    </source>
</evidence>
<name>A0A835JUP0_9ROSI</name>
<keyword evidence="12" id="KW-1185">Reference proteome</keyword>
<dbReference type="GO" id="GO:0046872">
    <property type="term" value="F:metal ion binding"/>
    <property type="evidence" value="ECO:0007669"/>
    <property type="project" value="UniProtKB-KW"/>
</dbReference>
<dbReference type="GO" id="GO:1990180">
    <property type="term" value="P:mitochondrial tRNA 3'-end processing"/>
    <property type="evidence" value="ECO:0007669"/>
    <property type="project" value="TreeGrafter"/>
</dbReference>
<keyword evidence="10" id="KW-0862">Zinc</keyword>
<evidence type="ECO:0000256" key="5">
    <source>
        <dbReference type="ARBA" id="ARBA00022694"/>
    </source>
</evidence>
<gene>
    <name evidence="11" type="ORF">SADUNF_Sadunf10G0193100</name>
</gene>
<evidence type="ECO:0000256" key="10">
    <source>
        <dbReference type="ARBA" id="ARBA00022833"/>
    </source>
</evidence>
<sequence>MHFVDCRDTIVASWNSFIGDTEDINNRTTNNSVEAGLGKPISSSVVYCPEAFGVVLKAAERNKSAEKVIPEWKLVYSGDKRPCLELIEVARGATILIHEAGFMGISIADLPVLPNVLPNLILLFKKEMTTDIR</sequence>
<comment type="similarity">
    <text evidence="3">Belongs to the RNase Z family.</text>
</comment>
<dbReference type="AlphaFoldDB" id="A0A835JUP0"/>
<proteinExistence type="inferred from homology"/>